<accession>A0A183IA93</accession>
<protein>
    <submittedName>
        <fullName evidence="1 3">Uncharacterized protein</fullName>
    </submittedName>
</protein>
<dbReference type="WBParaSite" id="SBAD_0000055901-mRNA-1">
    <property type="protein sequence ID" value="SBAD_0000055901-mRNA-1"/>
    <property type="gene ID" value="SBAD_0000055901"/>
</dbReference>
<evidence type="ECO:0000313" key="3">
    <source>
        <dbReference type="WBParaSite" id="SBAD_0000055901-mRNA-1"/>
    </source>
</evidence>
<dbReference type="EMBL" id="UZAM01001673">
    <property type="protein sequence ID" value="VDO84797.1"/>
    <property type="molecule type" value="Genomic_DNA"/>
</dbReference>
<organism evidence="3">
    <name type="scientific">Soboliphyme baturini</name>
    <dbReference type="NCBI Taxonomy" id="241478"/>
    <lineage>
        <taxon>Eukaryota</taxon>
        <taxon>Metazoa</taxon>
        <taxon>Ecdysozoa</taxon>
        <taxon>Nematoda</taxon>
        <taxon>Enoplea</taxon>
        <taxon>Dorylaimia</taxon>
        <taxon>Dioctophymatida</taxon>
        <taxon>Dioctophymatoidea</taxon>
        <taxon>Soboliphymatidae</taxon>
        <taxon>Soboliphyme</taxon>
    </lineage>
</organism>
<evidence type="ECO:0000313" key="2">
    <source>
        <dbReference type="Proteomes" id="UP000270296"/>
    </source>
</evidence>
<name>A0A183IA93_9BILA</name>
<reference evidence="1 2" key="2">
    <citation type="submission" date="2018-11" db="EMBL/GenBank/DDBJ databases">
        <authorList>
            <consortium name="Pathogen Informatics"/>
        </authorList>
    </citation>
    <scope>NUCLEOTIDE SEQUENCE [LARGE SCALE GENOMIC DNA]</scope>
</reference>
<sequence length="99" mass="11205">MSDVSASATRKEKRRWKMMMKNERIKFIVTGEGESVQSGRQNPLEIDVDNKMLKPIREPPVALQTPPSTLTVREHHMPSPGEDLYVKMVDELGGNNDAK</sequence>
<keyword evidence="2" id="KW-1185">Reference proteome</keyword>
<gene>
    <name evidence="1" type="ORF">SBAD_LOCUS537</name>
</gene>
<proteinExistence type="predicted"/>
<evidence type="ECO:0000313" key="1">
    <source>
        <dbReference type="EMBL" id="VDO84797.1"/>
    </source>
</evidence>
<dbReference type="AlphaFoldDB" id="A0A183IA93"/>
<dbReference type="Proteomes" id="UP000270296">
    <property type="component" value="Unassembled WGS sequence"/>
</dbReference>
<reference evidence="3" key="1">
    <citation type="submission" date="2016-06" db="UniProtKB">
        <authorList>
            <consortium name="WormBaseParasite"/>
        </authorList>
    </citation>
    <scope>IDENTIFICATION</scope>
</reference>